<evidence type="ECO:0000256" key="7">
    <source>
        <dbReference type="ARBA" id="ARBA00022777"/>
    </source>
</evidence>
<evidence type="ECO:0000259" key="12">
    <source>
        <dbReference type="PROSITE" id="PS50109"/>
    </source>
</evidence>
<comment type="catalytic activity">
    <reaction evidence="1">
        <text>ATP + protein L-histidine = ADP + protein N-phospho-L-histidine.</text>
        <dbReference type="EC" id="2.7.13.3"/>
    </reaction>
</comment>
<evidence type="ECO:0000256" key="10">
    <source>
        <dbReference type="ARBA" id="ARBA00023136"/>
    </source>
</evidence>
<protein>
    <recommendedName>
        <fullName evidence="3">histidine kinase</fullName>
        <ecNumber evidence="3">2.7.13.3</ecNumber>
    </recommendedName>
</protein>
<evidence type="ECO:0000256" key="8">
    <source>
        <dbReference type="ARBA" id="ARBA00022989"/>
    </source>
</evidence>
<dbReference type="Gene3D" id="3.30.565.10">
    <property type="entry name" value="Histidine kinase-like ATPase, C-terminal domain"/>
    <property type="match status" value="1"/>
</dbReference>
<dbReference type="EMBL" id="FNUZ01000004">
    <property type="protein sequence ID" value="SEG44230.1"/>
    <property type="molecule type" value="Genomic_DNA"/>
</dbReference>
<dbReference type="OrthoDB" id="9815202at2"/>
<dbReference type="SUPFAM" id="SSF47384">
    <property type="entry name" value="Homodimeric domain of signal transducing histidine kinase"/>
    <property type="match status" value="1"/>
</dbReference>
<keyword evidence="10 11" id="KW-0472">Membrane</keyword>
<dbReference type="InterPro" id="IPR036890">
    <property type="entry name" value="HATPase_C_sf"/>
</dbReference>
<dbReference type="PANTHER" id="PTHR45436:SF8">
    <property type="entry name" value="HISTIDINE KINASE"/>
    <property type="match status" value="1"/>
</dbReference>
<dbReference type="InterPro" id="IPR003594">
    <property type="entry name" value="HATPase_dom"/>
</dbReference>
<dbReference type="Gene3D" id="6.10.340.10">
    <property type="match status" value="1"/>
</dbReference>
<keyword evidence="5" id="KW-0808">Transferase</keyword>
<dbReference type="InterPro" id="IPR003660">
    <property type="entry name" value="HAMP_dom"/>
</dbReference>
<keyword evidence="4" id="KW-0597">Phosphoprotein</keyword>
<feature type="domain" description="HAMP" evidence="13">
    <location>
        <begin position="178"/>
        <end position="232"/>
    </location>
</feature>
<accession>A0A1H6A7C5</accession>
<dbReference type="RefSeq" id="WP_103911181.1">
    <property type="nucleotide sequence ID" value="NZ_FNUZ01000004.1"/>
</dbReference>
<organism evidence="14 15">
    <name type="scientific">Thalassococcus halodurans</name>
    <dbReference type="NCBI Taxonomy" id="373675"/>
    <lineage>
        <taxon>Bacteria</taxon>
        <taxon>Pseudomonadati</taxon>
        <taxon>Pseudomonadota</taxon>
        <taxon>Alphaproteobacteria</taxon>
        <taxon>Rhodobacterales</taxon>
        <taxon>Roseobacteraceae</taxon>
        <taxon>Thalassococcus</taxon>
    </lineage>
</organism>
<dbReference type="PROSITE" id="PS50885">
    <property type="entry name" value="HAMP"/>
    <property type="match status" value="1"/>
</dbReference>
<dbReference type="PROSITE" id="PS50109">
    <property type="entry name" value="HIS_KIN"/>
    <property type="match status" value="1"/>
</dbReference>
<dbReference type="AlphaFoldDB" id="A0A1H6A7C5"/>
<reference evidence="14 15" key="1">
    <citation type="submission" date="2016-10" db="EMBL/GenBank/DDBJ databases">
        <authorList>
            <person name="de Groot N.N."/>
        </authorList>
    </citation>
    <scope>NUCLEOTIDE SEQUENCE [LARGE SCALE GENOMIC DNA]</scope>
    <source>
        <strain evidence="14 15">DSM 26915</strain>
    </source>
</reference>
<name>A0A1H6A7C5_9RHOB</name>
<dbReference type="Pfam" id="PF00512">
    <property type="entry name" value="HisKA"/>
    <property type="match status" value="1"/>
</dbReference>
<keyword evidence="7 14" id="KW-0418">Kinase</keyword>
<dbReference type="Pfam" id="PF02518">
    <property type="entry name" value="HATPase_c"/>
    <property type="match status" value="1"/>
</dbReference>
<dbReference type="Gene3D" id="1.10.287.130">
    <property type="match status" value="1"/>
</dbReference>
<dbReference type="PANTHER" id="PTHR45436">
    <property type="entry name" value="SENSOR HISTIDINE KINASE YKOH"/>
    <property type="match status" value="1"/>
</dbReference>
<gene>
    <name evidence="14" type="ORF">SAMN04488045_2875</name>
</gene>
<dbReference type="SMART" id="SM00388">
    <property type="entry name" value="HisKA"/>
    <property type="match status" value="1"/>
</dbReference>
<dbReference type="GO" id="GO:0000155">
    <property type="term" value="F:phosphorelay sensor kinase activity"/>
    <property type="evidence" value="ECO:0007669"/>
    <property type="project" value="InterPro"/>
</dbReference>
<dbReference type="EC" id="2.7.13.3" evidence="3"/>
<keyword evidence="9" id="KW-0902">Two-component regulatory system</keyword>
<dbReference type="SUPFAM" id="SSF55874">
    <property type="entry name" value="ATPase domain of HSP90 chaperone/DNA topoisomerase II/histidine kinase"/>
    <property type="match status" value="1"/>
</dbReference>
<dbReference type="InterPro" id="IPR050428">
    <property type="entry name" value="TCS_sensor_his_kinase"/>
</dbReference>
<proteinExistence type="predicted"/>
<feature type="transmembrane region" description="Helical" evidence="11">
    <location>
        <begin position="154"/>
        <end position="177"/>
    </location>
</feature>
<evidence type="ECO:0000256" key="1">
    <source>
        <dbReference type="ARBA" id="ARBA00000085"/>
    </source>
</evidence>
<dbReference type="Pfam" id="PF00672">
    <property type="entry name" value="HAMP"/>
    <property type="match status" value="1"/>
</dbReference>
<evidence type="ECO:0000313" key="15">
    <source>
        <dbReference type="Proteomes" id="UP000236752"/>
    </source>
</evidence>
<evidence type="ECO:0000259" key="13">
    <source>
        <dbReference type="PROSITE" id="PS50885"/>
    </source>
</evidence>
<feature type="domain" description="Histidine kinase" evidence="12">
    <location>
        <begin position="240"/>
        <end position="454"/>
    </location>
</feature>
<evidence type="ECO:0000256" key="11">
    <source>
        <dbReference type="SAM" id="Phobius"/>
    </source>
</evidence>
<dbReference type="InterPro" id="IPR004358">
    <property type="entry name" value="Sig_transdc_His_kin-like_C"/>
</dbReference>
<evidence type="ECO:0000256" key="4">
    <source>
        <dbReference type="ARBA" id="ARBA00022553"/>
    </source>
</evidence>
<dbReference type="PRINTS" id="PR00344">
    <property type="entry name" value="BCTRLSENSOR"/>
</dbReference>
<dbReference type="GO" id="GO:0005886">
    <property type="term" value="C:plasma membrane"/>
    <property type="evidence" value="ECO:0007669"/>
    <property type="project" value="TreeGrafter"/>
</dbReference>
<comment type="subcellular location">
    <subcellularLocation>
        <location evidence="2">Membrane</location>
    </subcellularLocation>
</comment>
<keyword evidence="8 11" id="KW-1133">Transmembrane helix</keyword>
<evidence type="ECO:0000256" key="6">
    <source>
        <dbReference type="ARBA" id="ARBA00022692"/>
    </source>
</evidence>
<evidence type="ECO:0000256" key="5">
    <source>
        <dbReference type="ARBA" id="ARBA00022679"/>
    </source>
</evidence>
<keyword evidence="6 11" id="KW-0812">Transmembrane</keyword>
<evidence type="ECO:0000313" key="14">
    <source>
        <dbReference type="EMBL" id="SEG44230.1"/>
    </source>
</evidence>
<dbReference type="SMART" id="SM00304">
    <property type="entry name" value="HAMP"/>
    <property type="match status" value="1"/>
</dbReference>
<sequence>MSITPQNWPRLLRSTPLRLAFLLIILFTIINLLTVSGAYITLKNRTENDIRENITAELSGFDVAATAGALRTLVDAKARATDPAARVYLFVGDDGRTAGNALAMRENNRVILKELNEELPLSEAGYLQETRRLSSGVLVVAESLEPVVALRRTFVTILALTFLPSALTSVALGLWIARRSARRVARIEATLSQIATGDLTARYSEQTNRRDDLSRIGEGVNRMAEKQEAAVTALRQVSADIAHDLRTPLQRIAVLLSDLSGQLEDGTEQAKIADRATDEANRAVSVFQSLLQIAQIEGGAPTADFQNIDLVTIAREMIDLYEPSADDAGIALGHALPDGPVFVHGDRTMVSQALANILENALRHGKSGKVIHVSVDESEAGARLVVSDNGPGIPAEERDKVLQRLYRLEQSRTTPGNGLGLSLVAAIAQLHDADLTLADNNPGLRVSLTFPKVA</sequence>
<dbReference type="InterPro" id="IPR036097">
    <property type="entry name" value="HisK_dim/P_sf"/>
</dbReference>
<dbReference type="Proteomes" id="UP000236752">
    <property type="component" value="Unassembled WGS sequence"/>
</dbReference>
<evidence type="ECO:0000256" key="2">
    <source>
        <dbReference type="ARBA" id="ARBA00004370"/>
    </source>
</evidence>
<dbReference type="InterPro" id="IPR003661">
    <property type="entry name" value="HisK_dim/P_dom"/>
</dbReference>
<dbReference type="CDD" id="cd00082">
    <property type="entry name" value="HisKA"/>
    <property type="match status" value="1"/>
</dbReference>
<keyword evidence="15" id="KW-1185">Reference proteome</keyword>
<evidence type="ECO:0000256" key="3">
    <source>
        <dbReference type="ARBA" id="ARBA00012438"/>
    </source>
</evidence>
<evidence type="ECO:0000256" key="9">
    <source>
        <dbReference type="ARBA" id="ARBA00023012"/>
    </source>
</evidence>
<dbReference type="InterPro" id="IPR005467">
    <property type="entry name" value="His_kinase_dom"/>
</dbReference>
<dbReference type="SMART" id="SM00387">
    <property type="entry name" value="HATPase_c"/>
    <property type="match status" value="1"/>
</dbReference>
<feature type="transmembrane region" description="Helical" evidence="11">
    <location>
        <begin position="20"/>
        <end position="42"/>
    </location>
</feature>